<dbReference type="AlphaFoldDB" id="A0A915YRF0"/>
<accession>A0A915YRF0</accession>
<reference evidence="1" key="1">
    <citation type="submission" date="2020-05" db="EMBL/GenBank/DDBJ databases">
        <authorList>
            <person name="Rincon C."/>
            <person name="Sanders R I."/>
            <person name="Robbins C."/>
            <person name="Chaturvedi A."/>
        </authorList>
    </citation>
    <scope>NUCLEOTIDE SEQUENCE</scope>
    <source>
        <strain evidence="1">CHB12</strain>
    </source>
</reference>
<dbReference type="OrthoDB" id="2310689at2759"/>
<comment type="caution">
    <text evidence="1">The sequence shown here is derived from an EMBL/GenBank/DDBJ whole genome shotgun (WGS) entry which is preliminary data.</text>
</comment>
<dbReference type="Proteomes" id="UP000684084">
    <property type="component" value="Unassembled WGS sequence"/>
</dbReference>
<gene>
    <name evidence="1" type="ORF">CHRIB12_LOCUS1872</name>
</gene>
<organism evidence="1 2">
    <name type="scientific">Rhizophagus irregularis</name>
    <dbReference type="NCBI Taxonomy" id="588596"/>
    <lineage>
        <taxon>Eukaryota</taxon>
        <taxon>Fungi</taxon>
        <taxon>Fungi incertae sedis</taxon>
        <taxon>Mucoromycota</taxon>
        <taxon>Glomeromycotina</taxon>
        <taxon>Glomeromycetes</taxon>
        <taxon>Glomerales</taxon>
        <taxon>Glomeraceae</taxon>
        <taxon>Rhizophagus</taxon>
    </lineage>
</organism>
<sequence length="118" mass="13405">MVQRNNSTKIDLMLLDYVKDCFLDSIGSNVTIDWNASFKLINNEVTTSKNVTNGEDAGVSQNNVNNNEDTMLFKGRLFDTATLESPVMQNENILREATRGLINEKWWRTCKLKIKGTT</sequence>
<proteinExistence type="predicted"/>
<evidence type="ECO:0000313" key="1">
    <source>
        <dbReference type="EMBL" id="CAB5315601.1"/>
    </source>
</evidence>
<evidence type="ECO:0000313" key="2">
    <source>
        <dbReference type="Proteomes" id="UP000684084"/>
    </source>
</evidence>
<protein>
    <submittedName>
        <fullName evidence="1">Uncharacterized protein</fullName>
    </submittedName>
</protein>
<dbReference type="EMBL" id="CAGKOT010000002">
    <property type="protein sequence ID" value="CAB5315601.1"/>
    <property type="molecule type" value="Genomic_DNA"/>
</dbReference>
<name>A0A915YRF0_9GLOM</name>